<protein>
    <submittedName>
        <fullName evidence="5">M20/M25/M40 family metallo-hydrolase</fullName>
    </submittedName>
</protein>
<reference evidence="5" key="1">
    <citation type="submission" date="2020-04" db="EMBL/GenBank/DDBJ databases">
        <authorList>
            <person name="Zhang T."/>
        </authorList>
    </citation>
    <scope>NUCLEOTIDE SEQUENCE</scope>
    <source>
        <strain evidence="5">HKST-UBA13</strain>
    </source>
</reference>
<dbReference type="GO" id="GO:0006508">
    <property type="term" value="P:proteolysis"/>
    <property type="evidence" value="ECO:0007669"/>
    <property type="project" value="UniProtKB-KW"/>
</dbReference>
<evidence type="ECO:0000256" key="3">
    <source>
        <dbReference type="ARBA" id="ARBA00022801"/>
    </source>
</evidence>
<dbReference type="SUPFAM" id="SSF55031">
    <property type="entry name" value="Bacterial exopeptidase dimerisation domain"/>
    <property type="match status" value="1"/>
</dbReference>
<keyword evidence="1" id="KW-0645">Protease</keyword>
<keyword evidence="2" id="KW-0479">Metal-binding</keyword>
<evidence type="ECO:0000259" key="4">
    <source>
        <dbReference type="Pfam" id="PF07687"/>
    </source>
</evidence>
<dbReference type="InterPro" id="IPR002933">
    <property type="entry name" value="Peptidase_M20"/>
</dbReference>
<keyword evidence="3" id="KW-0378">Hydrolase</keyword>
<dbReference type="PANTHER" id="PTHR43270:SF8">
    <property type="entry name" value="DI- AND TRIPEPTIDASE DUG2-RELATED"/>
    <property type="match status" value="1"/>
</dbReference>
<dbReference type="InterPro" id="IPR051458">
    <property type="entry name" value="Cyt/Met_Dipeptidase"/>
</dbReference>
<dbReference type="GO" id="GO:0008233">
    <property type="term" value="F:peptidase activity"/>
    <property type="evidence" value="ECO:0007669"/>
    <property type="project" value="UniProtKB-KW"/>
</dbReference>
<feature type="domain" description="Peptidase M20 dimerisation" evidence="4">
    <location>
        <begin position="186"/>
        <end position="340"/>
    </location>
</feature>
<dbReference type="PANTHER" id="PTHR43270">
    <property type="entry name" value="BETA-ALA-HIS DIPEPTIDASE"/>
    <property type="match status" value="1"/>
</dbReference>
<proteinExistence type="predicted"/>
<dbReference type="Pfam" id="PF01546">
    <property type="entry name" value="Peptidase_M20"/>
    <property type="match status" value="1"/>
</dbReference>
<dbReference type="InterPro" id="IPR036264">
    <property type="entry name" value="Bact_exopeptidase_dim_dom"/>
</dbReference>
<dbReference type="EMBL" id="JAGQLJ010000048">
    <property type="protein sequence ID" value="MCA9381114.1"/>
    <property type="molecule type" value="Genomic_DNA"/>
</dbReference>
<dbReference type="Pfam" id="PF07687">
    <property type="entry name" value="M20_dimer"/>
    <property type="match status" value="1"/>
</dbReference>
<dbReference type="PROSITE" id="PS00759">
    <property type="entry name" value="ARGE_DAPE_CPG2_2"/>
    <property type="match status" value="1"/>
</dbReference>
<evidence type="ECO:0000256" key="1">
    <source>
        <dbReference type="ARBA" id="ARBA00022670"/>
    </source>
</evidence>
<organism evidence="5 6">
    <name type="scientific">Candidatus Dojkabacteria bacterium</name>
    <dbReference type="NCBI Taxonomy" id="2099670"/>
    <lineage>
        <taxon>Bacteria</taxon>
        <taxon>Candidatus Dojkabacteria</taxon>
    </lineage>
</organism>
<reference evidence="5" key="2">
    <citation type="journal article" date="2021" name="Microbiome">
        <title>Successional dynamics and alternative stable states in a saline activated sludge microbial community over 9 years.</title>
        <authorList>
            <person name="Wang Y."/>
            <person name="Ye J."/>
            <person name="Ju F."/>
            <person name="Liu L."/>
            <person name="Boyd J.A."/>
            <person name="Deng Y."/>
            <person name="Parks D.H."/>
            <person name="Jiang X."/>
            <person name="Yin X."/>
            <person name="Woodcroft B.J."/>
            <person name="Tyson G.W."/>
            <person name="Hugenholtz P."/>
            <person name="Polz M.F."/>
            <person name="Zhang T."/>
        </authorList>
    </citation>
    <scope>NUCLEOTIDE SEQUENCE</scope>
    <source>
        <strain evidence="5">HKST-UBA13</strain>
    </source>
</reference>
<dbReference type="GO" id="GO:0046872">
    <property type="term" value="F:metal ion binding"/>
    <property type="evidence" value="ECO:0007669"/>
    <property type="project" value="UniProtKB-KW"/>
</dbReference>
<dbReference type="AlphaFoldDB" id="A0A955IAZ1"/>
<dbReference type="Gene3D" id="3.40.630.10">
    <property type="entry name" value="Zn peptidases"/>
    <property type="match status" value="1"/>
</dbReference>
<dbReference type="InterPro" id="IPR001261">
    <property type="entry name" value="ArgE/DapE_CS"/>
</dbReference>
<gene>
    <name evidence="5" type="ORF">KC678_02520</name>
</gene>
<dbReference type="Proteomes" id="UP000775877">
    <property type="component" value="Unassembled WGS sequence"/>
</dbReference>
<name>A0A955IAZ1_9BACT</name>
<accession>A0A955IAZ1</accession>
<dbReference type="SUPFAM" id="SSF53187">
    <property type="entry name" value="Zn-dependent exopeptidases"/>
    <property type="match status" value="1"/>
</dbReference>
<sequence length="440" mass="49660">MDTYSLYRQLLDKFISFKSISTDPEYKDEMMATAKYLEKIFKEYDFDVKIIEGYGNPFAYAEYNKLKDAETCLIYGHYDVQPASLEDGWDSEPFVVDERDGKLYARGIVDNKGQVLVHIATIFNLIKEGKLKYNIKFLIEGDEESGSVEIDNFIADHKNLLKSDFFIISDGPILQDYPTIDVSFRGVINCELKIKTSGKDLHSGMYGGIVPNAAEEAARIINILKDEEHWLNIEGLNEEIDMIDVTIIENNKSIPISADELLVTTGTKVIFYDEEIDPFTRNGLFTSMEVTGFNSGYTGNGFRNAVPGKASVKLNFRLRPDITPNEFKKLFSKHIESIIADYADFEIIYDQDSPGVFLNTDNTYLESSISILEEVFGKQVLKLYQGAIVPIGVLIQNELQIPGGLINLANEDSDMHAANENFDIGVLKKGIKFSEKFFGK</sequence>
<dbReference type="InterPro" id="IPR011650">
    <property type="entry name" value="Peptidase_M20_dimer"/>
</dbReference>
<dbReference type="Gene3D" id="3.30.70.360">
    <property type="match status" value="1"/>
</dbReference>
<evidence type="ECO:0000256" key="2">
    <source>
        <dbReference type="ARBA" id="ARBA00022723"/>
    </source>
</evidence>
<evidence type="ECO:0000313" key="6">
    <source>
        <dbReference type="Proteomes" id="UP000775877"/>
    </source>
</evidence>
<evidence type="ECO:0000313" key="5">
    <source>
        <dbReference type="EMBL" id="MCA9381114.1"/>
    </source>
</evidence>
<comment type="caution">
    <text evidence="5">The sequence shown here is derived from an EMBL/GenBank/DDBJ whole genome shotgun (WGS) entry which is preliminary data.</text>
</comment>